<comment type="caution">
    <text evidence="1">The sequence shown here is derived from an EMBL/GenBank/DDBJ whole genome shotgun (WGS) entry which is preliminary data.</text>
</comment>
<dbReference type="Proteomes" id="UP000824175">
    <property type="component" value="Unassembled WGS sequence"/>
</dbReference>
<reference evidence="1" key="2">
    <citation type="journal article" date="2021" name="PeerJ">
        <title>Extensive microbial diversity within the chicken gut microbiome revealed by metagenomics and culture.</title>
        <authorList>
            <person name="Gilroy R."/>
            <person name="Ravi A."/>
            <person name="Getino M."/>
            <person name="Pursley I."/>
            <person name="Horton D.L."/>
            <person name="Alikhan N.F."/>
            <person name="Baker D."/>
            <person name="Gharbi K."/>
            <person name="Hall N."/>
            <person name="Watson M."/>
            <person name="Adriaenssens E.M."/>
            <person name="Foster-Nyarko E."/>
            <person name="Jarju S."/>
            <person name="Secka A."/>
            <person name="Antonio M."/>
            <person name="Oren A."/>
            <person name="Chaudhuri R.R."/>
            <person name="La Ragione R."/>
            <person name="Hildebrand F."/>
            <person name="Pallen M.J."/>
        </authorList>
    </citation>
    <scope>NUCLEOTIDE SEQUENCE</scope>
    <source>
        <strain evidence="1">CHK195-11698</strain>
    </source>
</reference>
<proteinExistence type="predicted"/>
<gene>
    <name evidence="1" type="ORF">IAD15_11475</name>
</gene>
<evidence type="ECO:0000313" key="1">
    <source>
        <dbReference type="EMBL" id="HIU14666.1"/>
    </source>
</evidence>
<protein>
    <submittedName>
        <fullName evidence="1">Uncharacterized protein</fullName>
    </submittedName>
</protein>
<name>A0A9D1L200_9FIRM</name>
<dbReference type="AlphaFoldDB" id="A0A9D1L200"/>
<dbReference type="EMBL" id="DVMJ01000106">
    <property type="protein sequence ID" value="HIU14666.1"/>
    <property type="molecule type" value="Genomic_DNA"/>
</dbReference>
<accession>A0A9D1L200</accession>
<evidence type="ECO:0000313" key="2">
    <source>
        <dbReference type="Proteomes" id="UP000824175"/>
    </source>
</evidence>
<organism evidence="1 2">
    <name type="scientific">Candidatus Fimiplasma intestinipullorum</name>
    <dbReference type="NCBI Taxonomy" id="2840825"/>
    <lineage>
        <taxon>Bacteria</taxon>
        <taxon>Bacillati</taxon>
        <taxon>Bacillota</taxon>
        <taxon>Clostridia</taxon>
        <taxon>Eubacteriales</taxon>
        <taxon>Candidatus Fimiplasma</taxon>
    </lineage>
</organism>
<reference evidence="1" key="1">
    <citation type="submission" date="2020-10" db="EMBL/GenBank/DDBJ databases">
        <authorList>
            <person name="Gilroy R."/>
        </authorList>
    </citation>
    <scope>NUCLEOTIDE SEQUENCE</scope>
    <source>
        <strain evidence="1">CHK195-11698</strain>
    </source>
</reference>
<sequence length="216" mass="25736">MNTKRKEKKRQKAEQKRRKKLRSILDWMEVENVTERGIQLIHNGKKYYVKGVEILPTNIFMLPLTERMARIRYFASAIDALYEHTLYFKFIKAEPDMITYSSRFTTLLEREQNSAIRHLIEMQIDKLELFSQAAKELRFYVLIQEDELHIEKAWDDLTRAVASGVGIHMYKDMQYTDYQNVIKQEFENEYVDEYLFTHAVLPFDYDKGDDLIGDAG</sequence>